<keyword evidence="1" id="KW-0812">Transmembrane</keyword>
<accession>A0A075FZA3</accession>
<dbReference type="EMBL" id="KF900486">
    <property type="protein sequence ID" value="AIE96668.1"/>
    <property type="molecule type" value="Genomic_DNA"/>
</dbReference>
<organism evidence="2">
    <name type="scientific">uncultured marine group II/III euryarchaeote AD1000_86_F07</name>
    <dbReference type="NCBI Taxonomy" id="1457816"/>
    <lineage>
        <taxon>Archaea</taxon>
        <taxon>Methanobacteriati</taxon>
        <taxon>Methanobacteriota</taxon>
        <taxon>environmental samples</taxon>
    </lineage>
</organism>
<reference evidence="2" key="1">
    <citation type="journal article" date="2014" name="Genome Biol. Evol.">
        <title>Pangenome evidence for extensive interdomain horizontal transfer affecting lineage core and shell genes in uncultured planktonic thaumarchaeota and euryarchaeota.</title>
        <authorList>
            <person name="Deschamps P."/>
            <person name="Zivanovic Y."/>
            <person name="Moreira D."/>
            <person name="Rodriguez-Valera F."/>
            <person name="Lopez-Garcia P."/>
        </authorList>
    </citation>
    <scope>NUCLEOTIDE SEQUENCE</scope>
</reference>
<sequence>MAQAPIKPRWPVVPPGTDSFPITSPLGTMARVDSLIWFMAGFAQLFVGSSLEDSILGLILEITGGSSVLLGLYALIFVARHHKEFEEAYSKLEKTTMSRDEQGRIHRIDDSNQVKRAIWYAVPIILTFFAALGWLAN</sequence>
<feature type="transmembrane region" description="Helical" evidence="1">
    <location>
        <begin position="57"/>
        <end position="79"/>
    </location>
</feature>
<dbReference type="AlphaFoldDB" id="A0A075FZA3"/>
<keyword evidence="1" id="KW-0472">Membrane</keyword>
<evidence type="ECO:0000256" key="1">
    <source>
        <dbReference type="SAM" id="Phobius"/>
    </source>
</evidence>
<protein>
    <submittedName>
        <fullName evidence="2">Uncharacterized protein</fullName>
    </submittedName>
</protein>
<keyword evidence="1" id="KW-1133">Transmembrane helix</keyword>
<feature type="transmembrane region" description="Helical" evidence="1">
    <location>
        <begin position="117"/>
        <end position="136"/>
    </location>
</feature>
<evidence type="ECO:0000313" key="2">
    <source>
        <dbReference type="EMBL" id="AIE96668.1"/>
    </source>
</evidence>
<proteinExistence type="predicted"/>
<name>A0A075FZA3_9EURY</name>
<feature type="transmembrane region" description="Helical" evidence="1">
    <location>
        <begin position="34"/>
        <end position="51"/>
    </location>
</feature>